<comment type="caution">
    <text evidence="1">The sequence shown here is derived from an EMBL/GenBank/DDBJ whole genome shotgun (WGS) entry which is preliminary data.</text>
</comment>
<sequence>KRQLQLKWQMKTQRGTPQQRRSWPQGTLPGPVYNSSSLLWDRRVYKFQLLIGWRV</sequence>
<reference evidence="1" key="1">
    <citation type="submission" date="2021-06" db="EMBL/GenBank/DDBJ databases">
        <authorList>
            <person name="Kallberg Y."/>
            <person name="Tangrot J."/>
            <person name="Rosling A."/>
        </authorList>
    </citation>
    <scope>NUCLEOTIDE SEQUENCE</scope>
    <source>
        <strain evidence="1">CL356</strain>
    </source>
</reference>
<evidence type="ECO:0000313" key="2">
    <source>
        <dbReference type="Proteomes" id="UP000789525"/>
    </source>
</evidence>
<evidence type="ECO:0000313" key="1">
    <source>
        <dbReference type="EMBL" id="CAG8642597.1"/>
    </source>
</evidence>
<accession>A0ACA9N952</accession>
<gene>
    <name evidence="1" type="ORF">ACOLOM_LOCUS7990</name>
</gene>
<proteinExistence type="predicted"/>
<keyword evidence="2" id="KW-1185">Reference proteome</keyword>
<name>A0ACA9N952_9GLOM</name>
<dbReference type="Proteomes" id="UP000789525">
    <property type="component" value="Unassembled WGS sequence"/>
</dbReference>
<protein>
    <submittedName>
        <fullName evidence="1">2921_t:CDS:1</fullName>
    </submittedName>
</protein>
<feature type="non-terminal residue" evidence="1">
    <location>
        <position position="1"/>
    </location>
</feature>
<organism evidence="1 2">
    <name type="scientific">Acaulospora colombiana</name>
    <dbReference type="NCBI Taxonomy" id="27376"/>
    <lineage>
        <taxon>Eukaryota</taxon>
        <taxon>Fungi</taxon>
        <taxon>Fungi incertae sedis</taxon>
        <taxon>Mucoromycota</taxon>
        <taxon>Glomeromycotina</taxon>
        <taxon>Glomeromycetes</taxon>
        <taxon>Diversisporales</taxon>
        <taxon>Acaulosporaceae</taxon>
        <taxon>Acaulospora</taxon>
    </lineage>
</organism>
<dbReference type="EMBL" id="CAJVPT010019618">
    <property type="protein sequence ID" value="CAG8642597.1"/>
    <property type="molecule type" value="Genomic_DNA"/>
</dbReference>